<organism evidence="4 5">
    <name type="scientific">Phlyctema vagabunda</name>
    <dbReference type="NCBI Taxonomy" id="108571"/>
    <lineage>
        <taxon>Eukaryota</taxon>
        <taxon>Fungi</taxon>
        <taxon>Dikarya</taxon>
        <taxon>Ascomycota</taxon>
        <taxon>Pezizomycotina</taxon>
        <taxon>Leotiomycetes</taxon>
        <taxon>Helotiales</taxon>
        <taxon>Dermateaceae</taxon>
        <taxon>Phlyctema</taxon>
    </lineage>
</organism>
<evidence type="ECO:0000313" key="5">
    <source>
        <dbReference type="Proteomes" id="UP001629113"/>
    </source>
</evidence>
<evidence type="ECO:0000313" key="4">
    <source>
        <dbReference type="EMBL" id="KAL3419571.1"/>
    </source>
</evidence>
<evidence type="ECO:0000259" key="3">
    <source>
        <dbReference type="Pfam" id="PF24855"/>
    </source>
</evidence>
<feature type="domain" description="DUF7729" evidence="3">
    <location>
        <begin position="199"/>
        <end position="404"/>
    </location>
</feature>
<protein>
    <recommendedName>
        <fullName evidence="3">DUF7729 domain-containing protein</fullName>
    </recommendedName>
</protein>
<dbReference type="Pfam" id="PF24855">
    <property type="entry name" value="DUF7729"/>
    <property type="match status" value="1"/>
</dbReference>
<keyword evidence="2" id="KW-1133">Transmembrane helix</keyword>
<feature type="region of interest" description="Disordered" evidence="1">
    <location>
        <begin position="1"/>
        <end position="34"/>
    </location>
</feature>
<feature type="region of interest" description="Disordered" evidence="1">
    <location>
        <begin position="90"/>
        <end position="110"/>
    </location>
</feature>
<keyword evidence="2" id="KW-0472">Membrane</keyword>
<evidence type="ECO:0000256" key="2">
    <source>
        <dbReference type="SAM" id="Phobius"/>
    </source>
</evidence>
<comment type="caution">
    <text evidence="4">The sequence shown here is derived from an EMBL/GenBank/DDBJ whole genome shotgun (WGS) entry which is preliminary data.</text>
</comment>
<keyword evidence="2" id="KW-0812">Transmembrane</keyword>
<dbReference type="PANTHER" id="PTHR39460:SF1">
    <property type="entry name" value="C6 TRANSCRIPTION FACTOR"/>
    <property type="match status" value="1"/>
</dbReference>
<dbReference type="EMBL" id="JBFCZG010000007">
    <property type="protein sequence ID" value="KAL3419571.1"/>
    <property type="molecule type" value="Genomic_DNA"/>
</dbReference>
<evidence type="ECO:0000256" key="1">
    <source>
        <dbReference type="SAM" id="MobiDB-lite"/>
    </source>
</evidence>
<name>A0ABR4P903_9HELO</name>
<keyword evidence="5" id="KW-1185">Reference proteome</keyword>
<proteinExistence type="predicted"/>
<feature type="transmembrane region" description="Helical" evidence="2">
    <location>
        <begin position="60"/>
        <end position="79"/>
    </location>
</feature>
<reference evidence="4 5" key="1">
    <citation type="submission" date="2024-06" db="EMBL/GenBank/DDBJ databases">
        <title>Complete genome of Phlyctema vagabunda strain 19-DSS-EL-015.</title>
        <authorList>
            <person name="Fiorenzani C."/>
        </authorList>
    </citation>
    <scope>NUCLEOTIDE SEQUENCE [LARGE SCALE GENOMIC DNA]</scope>
    <source>
        <strain evidence="4 5">19-DSS-EL-015</strain>
    </source>
</reference>
<gene>
    <name evidence="4" type="ORF">PVAG01_08069</name>
</gene>
<accession>A0ABR4P903</accession>
<feature type="compositionally biased region" description="Basic and acidic residues" evidence="1">
    <location>
        <begin position="1"/>
        <end position="21"/>
    </location>
</feature>
<sequence>MNRTHQNDNEDETMHPDRPDARQNPSPSHHLTSPSRIWALSGNCSKQGRAHHHHHQHHRILFLCLLICFFIVQSAAQPLSGSSLEEQMIEVDENSESASLSPSPREKLLPEDDLLGSTLDRLARTGTILVDQRPPPVPVSPTSWELANVEEAIQLRIKQRRWNKKRQVTASASSTPTATVSTTTTASVLVVAATDTATSLPTPFDSGFSNNITDSCNAFLDNVLNNATFKKCLPFSLLLQSSNSFFQISKSLVRTTQLLDYTCSANVTTCSVFTSSIAANLSLAENCGSDLANQNPLVQEALLGFDSYQILYQASCLRDPNTASYCFADAVTNSSSPTDSYPYYLPLNVSLPGGSQPTCDMCLRNTMEIFAAASSNRTNAIASTYASAAQIINVGCGPGFVNATLPAPAVTGSASSLAFPNTALLALVLVVGSWLV</sequence>
<dbReference type="Proteomes" id="UP001629113">
    <property type="component" value="Unassembled WGS sequence"/>
</dbReference>
<dbReference type="PANTHER" id="PTHR39460">
    <property type="entry name" value="EXPRESSED PROTEIN"/>
    <property type="match status" value="1"/>
</dbReference>
<feature type="compositionally biased region" description="Polar residues" evidence="1">
    <location>
        <begin position="23"/>
        <end position="34"/>
    </location>
</feature>
<dbReference type="InterPro" id="IPR056146">
    <property type="entry name" value="DUF7729"/>
</dbReference>